<keyword evidence="1" id="KW-1133">Transmembrane helix</keyword>
<evidence type="ECO:0000313" key="3">
    <source>
        <dbReference type="Proteomes" id="UP000541969"/>
    </source>
</evidence>
<accession>A0A853CLR9</accession>
<feature type="transmembrane region" description="Helical" evidence="1">
    <location>
        <begin position="12"/>
        <end position="29"/>
    </location>
</feature>
<proteinExistence type="predicted"/>
<keyword evidence="1" id="KW-0812">Transmembrane</keyword>
<keyword evidence="1" id="KW-0472">Membrane</keyword>
<evidence type="ECO:0000256" key="1">
    <source>
        <dbReference type="SAM" id="Phobius"/>
    </source>
</evidence>
<reference evidence="2 3" key="1">
    <citation type="submission" date="2020-07" db="EMBL/GenBank/DDBJ databases">
        <title>Sequencing the genomes of 1000 actinobacteria strains.</title>
        <authorList>
            <person name="Klenk H.-P."/>
        </authorList>
    </citation>
    <scope>NUCLEOTIDE SEQUENCE [LARGE SCALE GENOMIC DNA]</scope>
    <source>
        <strain evidence="2 3">DSM 104001</strain>
    </source>
</reference>
<dbReference type="RefSeq" id="WP_179720475.1">
    <property type="nucleotide sequence ID" value="NZ_JACBZT010000001.1"/>
</dbReference>
<feature type="transmembrane region" description="Helical" evidence="1">
    <location>
        <begin position="41"/>
        <end position="62"/>
    </location>
</feature>
<evidence type="ECO:0000313" key="2">
    <source>
        <dbReference type="EMBL" id="NYJ08121.1"/>
    </source>
</evidence>
<keyword evidence="3" id="KW-1185">Reference proteome</keyword>
<sequence length="81" mass="8606">MSRMRYKPSKPVAVFTAVVGAAMLVFGIVEFGSSGSGGGKAFLVVWCVFLVGMVSLNLWAAFSEKGSLATFTRVDDDPPSR</sequence>
<gene>
    <name evidence="2" type="ORF">GGQ55_004399</name>
</gene>
<dbReference type="Proteomes" id="UP000541969">
    <property type="component" value="Unassembled WGS sequence"/>
</dbReference>
<comment type="caution">
    <text evidence="2">The sequence shown here is derived from an EMBL/GenBank/DDBJ whole genome shotgun (WGS) entry which is preliminary data.</text>
</comment>
<dbReference type="EMBL" id="JACBZT010000001">
    <property type="protein sequence ID" value="NYJ08121.1"/>
    <property type="molecule type" value="Genomic_DNA"/>
</dbReference>
<name>A0A853CLR9_9ACTN</name>
<protein>
    <submittedName>
        <fullName evidence="2">Uncharacterized protein</fullName>
    </submittedName>
</protein>
<dbReference type="AlphaFoldDB" id="A0A853CLR9"/>
<organism evidence="2 3">
    <name type="scientific">Petropleomorpha daqingensis</name>
    <dbReference type="NCBI Taxonomy" id="2026353"/>
    <lineage>
        <taxon>Bacteria</taxon>
        <taxon>Bacillati</taxon>
        <taxon>Actinomycetota</taxon>
        <taxon>Actinomycetes</taxon>
        <taxon>Geodermatophilales</taxon>
        <taxon>Geodermatophilaceae</taxon>
        <taxon>Petropleomorpha</taxon>
    </lineage>
</organism>